<dbReference type="CDD" id="cd06135">
    <property type="entry name" value="Orn"/>
    <property type="match status" value="1"/>
</dbReference>
<evidence type="ECO:0000313" key="6">
    <source>
        <dbReference type="EMBL" id="GAO47675.1"/>
    </source>
</evidence>
<dbReference type="InterPro" id="IPR036397">
    <property type="entry name" value="RNaseH_sf"/>
</dbReference>
<keyword evidence="7" id="KW-1185">Reference proteome</keyword>
<evidence type="ECO:0000256" key="1">
    <source>
        <dbReference type="ARBA" id="ARBA00009921"/>
    </source>
</evidence>
<dbReference type="AlphaFoldDB" id="A0A0E9NE36"/>
<dbReference type="GO" id="GO:0000175">
    <property type="term" value="F:3'-5'-RNA exonuclease activity"/>
    <property type="evidence" value="ECO:0007669"/>
    <property type="project" value="InterPro"/>
</dbReference>
<dbReference type="GO" id="GO:0003676">
    <property type="term" value="F:nucleic acid binding"/>
    <property type="evidence" value="ECO:0007669"/>
    <property type="project" value="InterPro"/>
</dbReference>
<dbReference type="InterPro" id="IPR013520">
    <property type="entry name" value="Ribonucl_H"/>
</dbReference>
<sequence>MSRHLLSLFPRNLAYTYGRRPLISSRIRPCVSHPLVHIPSTSTTCTPNYNMSTSNGNTQKFSNCLRDATGAPKDPLVWIDLEMTGLDIDGGDTIIEVACLITDGELNFVDEKGFHMIVNQSKEVMDGMGEWCRDHHGKSGLTAAVLDSPHSLSHASDSLLAYIKSHVPTQRQALLAGNSVHADRVFLSKYMPEVVEFLHYRIVDVSTVKELARRWEPRVFKAASAQKAEAHRALDDIKESVQELMFYRENWMTPNSKRRMSIGGL</sequence>
<dbReference type="GO" id="GO:0005739">
    <property type="term" value="C:mitochondrion"/>
    <property type="evidence" value="ECO:0007669"/>
    <property type="project" value="TreeGrafter"/>
</dbReference>
<reference evidence="6 7" key="3">
    <citation type="journal article" date="2015" name="Genome Announc.">
        <title>Draft Genome Sequence of the Archiascomycetous Yeast Saitoella complicata.</title>
        <authorList>
            <person name="Yamauchi K."/>
            <person name="Kondo S."/>
            <person name="Hamamoto M."/>
            <person name="Takahashi Y."/>
            <person name="Ogura Y."/>
            <person name="Hayashi T."/>
            <person name="Nishida H."/>
        </authorList>
    </citation>
    <scope>NUCLEOTIDE SEQUENCE [LARGE SCALE GENOMIC DNA]</scope>
    <source>
        <strain evidence="6 7">NRRL Y-17804</strain>
    </source>
</reference>
<dbReference type="InterPro" id="IPR012337">
    <property type="entry name" value="RNaseH-like_sf"/>
</dbReference>
<dbReference type="Proteomes" id="UP000033140">
    <property type="component" value="Unassembled WGS sequence"/>
</dbReference>
<name>A0A0E9NE36_SAICN</name>
<dbReference type="PANTHER" id="PTHR11046">
    <property type="entry name" value="OLIGORIBONUCLEASE, MITOCHONDRIAL"/>
    <property type="match status" value="1"/>
</dbReference>
<evidence type="ECO:0000313" key="7">
    <source>
        <dbReference type="Proteomes" id="UP000033140"/>
    </source>
</evidence>
<dbReference type="InterPro" id="IPR022894">
    <property type="entry name" value="Oligoribonuclease"/>
</dbReference>
<comment type="caution">
    <text evidence="6">The sequence shown here is derived from an EMBL/GenBank/DDBJ whole genome shotgun (WGS) entry which is preliminary data.</text>
</comment>
<dbReference type="SUPFAM" id="SSF53098">
    <property type="entry name" value="Ribonuclease H-like"/>
    <property type="match status" value="1"/>
</dbReference>
<feature type="domain" description="Exonuclease" evidence="5">
    <location>
        <begin position="75"/>
        <end position="253"/>
    </location>
</feature>
<evidence type="ECO:0000259" key="5">
    <source>
        <dbReference type="SMART" id="SM00479"/>
    </source>
</evidence>
<reference evidence="6 7" key="2">
    <citation type="journal article" date="2014" name="J. Gen. Appl. Microbiol.">
        <title>The early diverging ascomycetous budding yeast Saitoella complicata has three histone deacetylases belonging to the Clr6, Hos2, and Rpd3 lineages.</title>
        <authorList>
            <person name="Nishida H."/>
            <person name="Matsumoto T."/>
            <person name="Kondo S."/>
            <person name="Hamamoto M."/>
            <person name="Yoshikawa H."/>
        </authorList>
    </citation>
    <scope>NUCLEOTIDE SEQUENCE [LARGE SCALE GENOMIC DNA]</scope>
    <source>
        <strain evidence="6 7">NRRL Y-17804</strain>
    </source>
</reference>
<dbReference type="EMBL" id="BACD03000010">
    <property type="protein sequence ID" value="GAO47675.1"/>
    <property type="molecule type" value="Genomic_DNA"/>
</dbReference>
<keyword evidence="4" id="KW-0269">Exonuclease</keyword>
<keyword evidence="3" id="KW-0378">Hydrolase</keyword>
<comment type="similarity">
    <text evidence="1">Belongs to the oligoribonuclease family.</text>
</comment>
<protein>
    <recommendedName>
        <fullName evidence="5">Exonuclease domain-containing protein</fullName>
    </recommendedName>
</protein>
<dbReference type="PANTHER" id="PTHR11046:SF0">
    <property type="entry name" value="OLIGORIBONUCLEASE, MITOCHONDRIAL"/>
    <property type="match status" value="1"/>
</dbReference>
<keyword evidence="2" id="KW-0540">Nuclease</keyword>
<dbReference type="Gene3D" id="3.30.420.10">
    <property type="entry name" value="Ribonuclease H-like superfamily/Ribonuclease H"/>
    <property type="match status" value="1"/>
</dbReference>
<dbReference type="STRING" id="698492.A0A0E9NE36"/>
<dbReference type="OMA" id="AFFHYRN"/>
<dbReference type="Pfam" id="PF00929">
    <property type="entry name" value="RNase_T"/>
    <property type="match status" value="1"/>
</dbReference>
<evidence type="ECO:0000256" key="4">
    <source>
        <dbReference type="ARBA" id="ARBA00022839"/>
    </source>
</evidence>
<dbReference type="NCBIfam" id="NF003765">
    <property type="entry name" value="PRK05359.1"/>
    <property type="match status" value="1"/>
</dbReference>
<reference evidence="6 7" key="1">
    <citation type="journal article" date="2011" name="J. Gen. Appl. Microbiol.">
        <title>Draft genome sequencing of the enigmatic yeast Saitoella complicata.</title>
        <authorList>
            <person name="Nishida H."/>
            <person name="Hamamoto M."/>
            <person name="Sugiyama J."/>
        </authorList>
    </citation>
    <scope>NUCLEOTIDE SEQUENCE [LARGE SCALE GENOMIC DNA]</scope>
    <source>
        <strain evidence="6 7">NRRL Y-17804</strain>
    </source>
</reference>
<organism evidence="6 7">
    <name type="scientific">Saitoella complicata (strain BCRC 22490 / CBS 7301 / JCM 7358 / NBRC 10748 / NRRL Y-17804)</name>
    <dbReference type="NCBI Taxonomy" id="698492"/>
    <lineage>
        <taxon>Eukaryota</taxon>
        <taxon>Fungi</taxon>
        <taxon>Dikarya</taxon>
        <taxon>Ascomycota</taxon>
        <taxon>Taphrinomycotina</taxon>
        <taxon>Taphrinomycotina incertae sedis</taxon>
        <taxon>Saitoella</taxon>
    </lineage>
</organism>
<evidence type="ECO:0000256" key="2">
    <source>
        <dbReference type="ARBA" id="ARBA00022722"/>
    </source>
</evidence>
<evidence type="ECO:0000256" key="3">
    <source>
        <dbReference type="ARBA" id="ARBA00022801"/>
    </source>
</evidence>
<proteinExistence type="inferred from homology"/>
<accession>A0A0E9NE36</accession>
<dbReference type="SMART" id="SM00479">
    <property type="entry name" value="EXOIII"/>
    <property type="match status" value="1"/>
</dbReference>
<gene>
    <name evidence="6" type="ORF">G7K_1874-t1</name>
</gene>
<dbReference type="FunFam" id="3.30.420.10:FF:000003">
    <property type="entry name" value="Oligoribonuclease"/>
    <property type="match status" value="1"/>
</dbReference>